<evidence type="ECO:0000313" key="3">
    <source>
        <dbReference type="EMBL" id="KAL3810432.1"/>
    </source>
</evidence>
<feature type="compositionally biased region" description="Polar residues" evidence="2">
    <location>
        <begin position="411"/>
        <end position="431"/>
    </location>
</feature>
<evidence type="ECO:0000313" key="4">
    <source>
        <dbReference type="Proteomes" id="UP001530377"/>
    </source>
</evidence>
<feature type="compositionally biased region" description="Acidic residues" evidence="2">
    <location>
        <begin position="1"/>
        <end position="12"/>
    </location>
</feature>
<feature type="coiled-coil region" evidence="1">
    <location>
        <begin position="1091"/>
        <end position="1125"/>
    </location>
</feature>
<keyword evidence="1" id="KW-0175">Coiled coil</keyword>
<feature type="coiled-coil region" evidence="1">
    <location>
        <begin position="1011"/>
        <end position="1038"/>
    </location>
</feature>
<keyword evidence="4" id="KW-1185">Reference proteome</keyword>
<feature type="compositionally biased region" description="Polar residues" evidence="2">
    <location>
        <begin position="569"/>
        <end position="585"/>
    </location>
</feature>
<name>A0ABD3RBN8_9STRA</name>
<evidence type="ECO:0008006" key="5">
    <source>
        <dbReference type="Google" id="ProtNLM"/>
    </source>
</evidence>
<feature type="region of interest" description="Disordered" evidence="2">
    <location>
        <begin position="550"/>
        <end position="585"/>
    </location>
</feature>
<reference evidence="3 4" key="1">
    <citation type="submission" date="2024-10" db="EMBL/GenBank/DDBJ databases">
        <title>Updated reference genomes for cyclostephanoid diatoms.</title>
        <authorList>
            <person name="Roberts W.R."/>
            <person name="Alverson A.J."/>
        </authorList>
    </citation>
    <scope>NUCLEOTIDE SEQUENCE [LARGE SCALE GENOMIC DNA]</scope>
    <source>
        <strain evidence="3 4">AJA228-03</strain>
    </source>
</reference>
<gene>
    <name evidence="3" type="ORF">ACHAXA_006579</name>
</gene>
<sequence>MSFLDSFDEPDDSMLVSPSSNRSRVGDDRQQHVTGTVETDSFEPNDERDHSMLERTPAKFNYASALEKLEFLAPTPATVKATDVKERRPGAVFASVDEVEERNDSVMMEPAHAKQQPASHGVEMGASIGCRALFTFPSSSSPLTEPGAMPSPKVDTAHHTDDDDYYSPSLALLQATEKFIPIKPTNDIGEGDPIDVSNIHYEDYASLVFRHPYIRKSNSGETSLQIKLGHNVNETYDSTVSYIDRRGFRARDERMVKDMDLSIEVEKAFADDKSGEYLVGALSSELLIRDCIRENQTDGISGGREDMNVSIDMATNQGKIIHHRPKFRPPIDEYKCGPWDSMCIDDSEETVEANDQPSGYVETMRKSIDCYFSSQLGSLPEGDDFCINIDCVESSDNLRDCSNKKREESSSLHNSQKGDNTSENQESTYSNGYDDDENKGDMINHSGMGDNASQVDVNDTLEYASYFNSSQHPRNEDVIVRLENAPDDKEGGRIISESIDQLQNFLVGVHSINENNPEADHFSSSSFPPKTEQLELENCNDSKLIADSSYSSKSYGGQVPADINDQLDDSSSGSNTYSAPDNTVSNTRLTFENDQISKTKNSSANNNGCPNSAADYANSSMGASKEDESQLAVIKEAESSLPHLDADVRHETELSLEMKPQFNLASDGIDPLLANHKNPTSSAIFEERGNNDFNHSPARLKEPLSSALSSNYLSPISKNLSPHYSCDLPGGPGGAEHATILDKSLTYDSSLWHKHRRDLVNATGAVNEMKSILADNVGQESPETFAYKDGSEGAHLITSMKDSIFHMLSHQPFQGRDDVLDESKRLDQHRVIAIYDDDQNNGSILGIMGKQQMSPDIVLQSKRSSFEEFSSYQQSFNSTSNAFIERLKGAAEHRKREVTSGRMSMERKEQILYEEKRVRGEVSTSAVDEEIIVKHPRKSAAPPPNKFEGEDLKPLPPSKTECLTLRTRMQSSKSSLGVKRKTSNAFRPHPAQNESHVKISAPNVKPPKRLLSGKEASIAKEKNHRNRLQEEQERIKLESTFIARPLPVRTLTRSQMHLAGENLVSSQSVQIDKENKAFIPRSSIRAEKRKSYNLEKAAREEQRRKANIERRHQLLEQTKTEIKKLTKLGSR</sequence>
<accession>A0ABD3RBN8</accession>
<feature type="region of interest" description="Disordered" evidence="2">
    <location>
        <begin position="141"/>
        <end position="161"/>
    </location>
</feature>
<feature type="region of interest" description="Disordered" evidence="2">
    <location>
        <begin position="398"/>
        <end position="453"/>
    </location>
</feature>
<feature type="region of interest" description="Disordered" evidence="2">
    <location>
        <begin position="1"/>
        <end position="51"/>
    </location>
</feature>
<dbReference type="AlphaFoldDB" id="A0ABD3RBN8"/>
<proteinExistence type="predicted"/>
<evidence type="ECO:0000256" key="2">
    <source>
        <dbReference type="SAM" id="MobiDB-lite"/>
    </source>
</evidence>
<comment type="caution">
    <text evidence="3">The sequence shown here is derived from an EMBL/GenBank/DDBJ whole genome shotgun (WGS) entry which is preliminary data.</text>
</comment>
<dbReference type="Proteomes" id="UP001530377">
    <property type="component" value="Unassembled WGS sequence"/>
</dbReference>
<feature type="compositionally biased region" description="Basic and acidic residues" evidence="2">
    <location>
        <begin position="398"/>
        <end position="410"/>
    </location>
</feature>
<dbReference type="EMBL" id="JALLPB020000329">
    <property type="protein sequence ID" value="KAL3810432.1"/>
    <property type="molecule type" value="Genomic_DNA"/>
</dbReference>
<organism evidence="3 4">
    <name type="scientific">Cyclostephanos tholiformis</name>
    <dbReference type="NCBI Taxonomy" id="382380"/>
    <lineage>
        <taxon>Eukaryota</taxon>
        <taxon>Sar</taxon>
        <taxon>Stramenopiles</taxon>
        <taxon>Ochrophyta</taxon>
        <taxon>Bacillariophyta</taxon>
        <taxon>Coscinodiscophyceae</taxon>
        <taxon>Thalassiosirophycidae</taxon>
        <taxon>Stephanodiscales</taxon>
        <taxon>Stephanodiscaceae</taxon>
        <taxon>Cyclostephanos</taxon>
    </lineage>
</organism>
<protein>
    <recommendedName>
        <fullName evidence="5">ALMS motif domain-containing protein</fullName>
    </recommendedName>
</protein>
<feature type="region of interest" description="Disordered" evidence="2">
    <location>
        <begin position="936"/>
        <end position="994"/>
    </location>
</feature>
<evidence type="ECO:0000256" key="1">
    <source>
        <dbReference type="SAM" id="Coils"/>
    </source>
</evidence>